<dbReference type="InterPro" id="IPR001245">
    <property type="entry name" value="Ser-Thr/Tyr_kinase_cat_dom"/>
</dbReference>
<proteinExistence type="predicted"/>
<dbReference type="InterPro" id="IPR011009">
    <property type="entry name" value="Kinase-like_dom_sf"/>
</dbReference>
<reference evidence="3 4" key="1">
    <citation type="submission" date="2024-01" db="EMBL/GenBank/DDBJ databases">
        <title>The genomes of 5 underutilized Papilionoideae crops provide insights into root nodulation and disease resistance.</title>
        <authorList>
            <person name="Yuan L."/>
        </authorList>
    </citation>
    <scope>NUCLEOTIDE SEQUENCE [LARGE SCALE GENOMIC DNA]</scope>
    <source>
        <strain evidence="3">LY-2023</strain>
        <tissue evidence="3">Leaf</tissue>
    </source>
</reference>
<dbReference type="PANTHER" id="PTHR27003:SF303">
    <property type="entry name" value="TYROSINE KINASE FAMILY PROTEIN"/>
    <property type="match status" value="1"/>
</dbReference>
<keyword evidence="1" id="KW-0067">ATP-binding</keyword>
<dbReference type="PANTHER" id="PTHR27003">
    <property type="entry name" value="OS07G0166700 PROTEIN"/>
    <property type="match status" value="1"/>
</dbReference>
<dbReference type="Proteomes" id="UP001359559">
    <property type="component" value="Unassembled WGS sequence"/>
</dbReference>
<keyword evidence="4" id="KW-1185">Reference proteome</keyword>
<evidence type="ECO:0000256" key="1">
    <source>
        <dbReference type="PROSITE-ProRule" id="PRU10141"/>
    </source>
</evidence>
<dbReference type="PROSITE" id="PS50011">
    <property type="entry name" value="PROTEIN_KINASE_DOM"/>
    <property type="match status" value="1"/>
</dbReference>
<dbReference type="GO" id="GO:0004714">
    <property type="term" value="F:transmembrane receptor protein tyrosine kinase activity"/>
    <property type="evidence" value="ECO:0007669"/>
    <property type="project" value="InterPro"/>
</dbReference>
<dbReference type="SUPFAM" id="SSF56112">
    <property type="entry name" value="Protein kinase-like (PK-like)"/>
    <property type="match status" value="1"/>
</dbReference>
<gene>
    <name evidence="3" type="ORF">RJT34_18424</name>
</gene>
<sequence>MIAPACWEVFLDITERCLKFDPNERPAMGEVEVQLELAMSLQEEADNRNIGDGIMLHTYIGSCFSKQKSSSKKQSPGVIQELCHRFSLADLRKSTNNFDENRIIGRGGFGDVYKGYLKRDGASDYTIALKRMYRKSRQGITEFKNEVELLCQLRHPNLVSLIGFYDDENESIIVYEYMPNGSLHDHLYGKNMKPLSWKKRLEICIGVARGLHYLHTGAKRTIFHQNLCPNNILLDTNMVPKLSGFGLSLLGPRSIAGISGYNVKNNTFSVAYDVYSFGVILLLVICTKDKQVIFDKIDKMRNNQDFGRAQSGVLEEFSDVNQVSMDIYDLVQRFPLEEMIDPTLVGKIAPACWEEVIDVAERCLKQEPNERPTIGEVEMELEHALELQEEADHAYKTSDDYILVSTTIFNFELE</sequence>
<feature type="domain" description="Protein kinase" evidence="2">
    <location>
        <begin position="98"/>
        <end position="386"/>
    </location>
</feature>
<comment type="caution">
    <text evidence="3">The sequence shown here is derived from an EMBL/GenBank/DDBJ whole genome shotgun (WGS) entry which is preliminary data.</text>
</comment>
<keyword evidence="1" id="KW-0547">Nucleotide-binding</keyword>
<dbReference type="Gene3D" id="3.30.200.20">
    <property type="entry name" value="Phosphorylase Kinase, domain 1"/>
    <property type="match status" value="1"/>
</dbReference>
<evidence type="ECO:0000259" key="2">
    <source>
        <dbReference type="PROSITE" id="PS50011"/>
    </source>
</evidence>
<dbReference type="PROSITE" id="PS00107">
    <property type="entry name" value="PROTEIN_KINASE_ATP"/>
    <property type="match status" value="1"/>
</dbReference>
<dbReference type="FunFam" id="3.30.200.20:FF:000742">
    <property type="entry name" value="Receptor-like protein kinase ANXUR2"/>
    <property type="match status" value="1"/>
</dbReference>
<evidence type="ECO:0000313" key="3">
    <source>
        <dbReference type="EMBL" id="KAK7295515.1"/>
    </source>
</evidence>
<dbReference type="GO" id="GO:0009506">
    <property type="term" value="C:plasmodesma"/>
    <property type="evidence" value="ECO:0007669"/>
    <property type="project" value="TreeGrafter"/>
</dbReference>
<dbReference type="GO" id="GO:0005886">
    <property type="term" value="C:plasma membrane"/>
    <property type="evidence" value="ECO:0007669"/>
    <property type="project" value="TreeGrafter"/>
</dbReference>
<dbReference type="AlphaFoldDB" id="A0AAN9JAS2"/>
<accession>A0AAN9JAS2</accession>
<organism evidence="3 4">
    <name type="scientific">Clitoria ternatea</name>
    <name type="common">Butterfly pea</name>
    <dbReference type="NCBI Taxonomy" id="43366"/>
    <lineage>
        <taxon>Eukaryota</taxon>
        <taxon>Viridiplantae</taxon>
        <taxon>Streptophyta</taxon>
        <taxon>Embryophyta</taxon>
        <taxon>Tracheophyta</taxon>
        <taxon>Spermatophyta</taxon>
        <taxon>Magnoliopsida</taxon>
        <taxon>eudicotyledons</taxon>
        <taxon>Gunneridae</taxon>
        <taxon>Pentapetalae</taxon>
        <taxon>rosids</taxon>
        <taxon>fabids</taxon>
        <taxon>Fabales</taxon>
        <taxon>Fabaceae</taxon>
        <taxon>Papilionoideae</taxon>
        <taxon>50 kb inversion clade</taxon>
        <taxon>NPAAA clade</taxon>
        <taxon>indigoferoid/millettioid clade</taxon>
        <taxon>Phaseoleae</taxon>
        <taxon>Clitoria</taxon>
    </lineage>
</organism>
<dbReference type="InterPro" id="IPR000719">
    <property type="entry name" value="Prot_kinase_dom"/>
</dbReference>
<dbReference type="Gene3D" id="1.10.510.10">
    <property type="entry name" value="Transferase(Phosphotransferase) domain 1"/>
    <property type="match status" value="1"/>
</dbReference>
<dbReference type="InterPro" id="IPR017441">
    <property type="entry name" value="Protein_kinase_ATP_BS"/>
</dbReference>
<dbReference type="InterPro" id="IPR045272">
    <property type="entry name" value="ANXUR1/2-like"/>
</dbReference>
<dbReference type="Pfam" id="PF07714">
    <property type="entry name" value="PK_Tyr_Ser-Thr"/>
    <property type="match status" value="1"/>
</dbReference>
<dbReference type="EMBL" id="JAYKXN010000004">
    <property type="protein sequence ID" value="KAK7295515.1"/>
    <property type="molecule type" value="Genomic_DNA"/>
</dbReference>
<feature type="binding site" evidence="1">
    <location>
        <position position="130"/>
    </location>
    <ligand>
        <name>ATP</name>
        <dbReference type="ChEBI" id="CHEBI:30616"/>
    </ligand>
</feature>
<name>A0AAN9JAS2_CLITE</name>
<dbReference type="GO" id="GO:0005524">
    <property type="term" value="F:ATP binding"/>
    <property type="evidence" value="ECO:0007669"/>
    <property type="project" value="UniProtKB-UniRule"/>
</dbReference>
<evidence type="ECO:0000313" key="4">
    <source>
        <dbReference type="Proteomes" id="UP001359559"/>
    </source>
</evidence>
<protein>
    <recommendedName>
        <fullName evidence="2">Protein kinase domain-containing protein</fullName>
    </recommendedName>
</protein>